<dbReference type="Gene3D" id="3.30.9.10">
    <property type="entry name" value="D-Amino Acid Oxidase, subunit A, domain 2"/>
    <property type="match status" value="1"/>
</dbReference>
<dbReference type="EMBL" id="PRLP01000021">
    <property type="protein sequence ID" value="PPC78021.1"/>
    <property type="molecule type" value="Genomic_DNA"/>
</dbReference>
<dbReference type="OrthoDB" id="5289781at2"/>
<dbReference type="PANTHER" id="PTHR13847">
    <property type="entry name" value="SARCOSINE DEHYDROGENASE-RELATED"/>
    <property type="match status" value="1"/>
</dbReference>
<feature type="domain" description="FAD dependent oxidoreductase" evidence="2">
    <location>
        <begin position="15"/>
        <end position="371"/>
    </location>
</feature>
<proteinExistence type="predicted"/>
<dbReference type="GO" id="GO:0005737">
    <property type="term" value="C:cytoplasm"/>
    <property type="evidence" value="ECO:0007669"/>
    <property type="project" value="TreeGrafter"/>
</dbReference>
<reference evidence="3 4" key="1">
    <citation type="submission" date="2018-02" db="EMBL/GenBank/DDBJ databases">
        <title>novel marine gammaproteobacteria from coastal saline agro ecosystem.</title>
        <authorList>
            <person name="Krishnan R."/>
            <person name="Ramesh Kumar N."/>
        </authorList>
    </citation>
    <scope>NUCLEOTIDE SEQUENCE [LARGE SCALE GENOMIC DNA]</scope>
    <source>
        <strain evidence="3 4">228</strain>
    </source>
</reference>
<dbReference type="Pfam" id="PF01266">
    <property type="entry name" value="DAO"/>
    <property type="match status" value="1"/>
</dbReference>
<dbReference type="SUPFAM" id="SSF51905">
    <property type="entry name" value="FAD/NAD(P)-binding domain"/>
    <property type="match status" value="1"/>
</dbReference>
<dbReference type="AlphaFoldDB" id="A0A2S5KT44"/>
<protein>
    <submittedName>
        <fullName evidence="3">FAD-binding oxidoreductase</fullName>
    </submittedName>
</protein>
<keyword evidence="1" id="KW-0560">Oxidoreductase</keyword>
<comment type="caution">
    <text evidence="3">The sequence shown here is derived from an EMBL/GenBank/DDBJ whole genome shotgun (WGS) entry which is preliminary data.</text>
</comment>
<dbReference type="InterPro" id="IPR036188">
    <property type="entry name" value="FAD/NAD-bd_sf"/>
</dbReference>
<dbReference type="Gene3D" id="3.50.50.60">
    <property type="entry name" value="FAD/NAD(P)-binding domain"/>
    <property type="match status" value="1"/>
</dbReference>
<evidence type="ECO:0000313" key="3">
    <source>
        <dbReference type="EMBL" id="PPC78021.1"/>
    </source>
</evidence>
<dbReference type="PANTHER" id="PTHR13847:SF287">
    <property type="entry name" value="FAD-DEPENDENT OXIDOREDUCTASE DOMAIN-CONTAINING PROTEIN 1"/>
    <property type="match status" value="1"/>
</dbReference>
<evidence type="ECO:0000256" key="1">
    <source>
        <dbReference type="ARBA" id="ARBA00023002"/>
    </source>
</evidence>
<dbReference type="InterPro" id="IPR006076">
    <property type="entry name" value="FAD-dep_OxRdtase"/>
</dbReference>
<organism evidence="3 4">
    <name type="scientific">Proteobacteria bacterium 228</name>
    <dbReference type="NCBI Taxonomy" id="2083153"/>
    <lineage>
        <taxon>Bacteria</taxon>
        <taxon>Pseudomonadati</taxon>
        <taxon>Pseudomonadota</taxon>
    </lineage>
</organism>
<dbReference type="SUPFAM" id="SSF54373">
    <property type="entry name" value="FAD-linked reductases, C-terminal domain"/>
    <property type="match status" value="1"/>
</dbReference>
<gene>
    <name evidence="3" type="ORF">C4K68_07160</name>
</gene>
<accession>A0A2S5KT44</accession>
<name>A0A2S5KT44_9PROT</name>
<evidence type="ECO:0000259" key="2">
    <source>
        <dbReference type="Pfam" id="PF01266"/>
    </source>
</evidence>
<dbReference type="GO" id="GO:0016491">
    <property type="term" value="F:oxidoreductase activity"/>
    <property type="evidence" value="ECO:0007669"/>
    <property type="project" value="UniProtKB-KW"/>
</dbReference>
<evidence type="ECO:0000313" key="4">
    <source>
        <dbReference type="Proteomes" id="UP000238196"/>
    </source>
</evidence>
<dbReference type="Proteomes" id="UP000238196">
    <property type="component" value="Unassembled WGS sequence"/>
</dbReference>
<sequence length="416" mass="44672">MTKAASTHSSSAHTDVLIIGGGVLGCALGYYLSRDPTLQITLLERRTLGSGTTSYAAGLLTKARPTPQVRALVSETFAAIARLNDEGIDIPFNQVGSLHIGCSDSARAQVSRTAELARLQQDPVQWLQAEQVSQRCPWLQVPGDCAAALLPNDGFIDPYQLCMAYAQGARRQGVTIRQHSAVRHLLRDGQRITGVELEQGEQLSARWVIDAAGPWSTALAYEQDLFLAMAPVRSHYWITASSPLFPSQSPMVILPDALAYARPEVGGLLFGLRDQHPVYTSPAQLPADISGFSFGEDDQGWDALAAGFSALQAFFPALQELPIAHHVSNISSYTPDGLPLLGQVGEVEGFIAATGCSGAGVSLSGGIARLISTDIIGSSRWLDRQAFSPNRFGRVDPMSDEFQRRCALARANKRTG</sequence>
<dbReference type="PROSITE" id="PS51257">
    <property type="entry name" value="PROKAR_LIPOPROTEIN"/>
    <property type="match status" value="1"/>
</dbReference>